<name>A0A411DIG4_CHRID</name>
<evidence type="ECO:0000313" key="1">
    <source>
        <dbReference type="EMBL" id="QBA20153.1"/>
    </source>
</evidence>
<organism evidence="1">
    <name type="scientific">Chryseobacterium indologenes</name>
    <name type="common">Flavobacterium indologenes</name>
    <dbReference type="NCBI Taxonomy" id="253"/>
    <lineage>
        <taxon>Bacteria</taxon>
        <taxon>Pseudomonadati</taxon>
        <taxon>Bacteroidota</taxon>
        <taxon>Flavobacteriia</taxon>
        <taxon>Flavobacteriales</taxon>
        <taxon>Weeksellaceae</taxon>
        <taxon>Chryseobacterium group</taxon>
        <taxon>Chryseobacterium</taxon>
    </lineage>
</organism>
<dbReference type="EMBL" id="CP035532">
    <property type="protein sequence ID" value="QBA20153.1"/>
    <property type="molecule type" value="Genomic_DNA"/>
</dbReference>
<dbReference type="InterPro" id="IPR010921">
    <property type="entry name" value="Trp_repressor/repl_initiator"/>
</dbReference>
<protein>
    <submittedName>
        <fullName evidence="1">Helix-turn-helix domain-containing protein</fullName>
    </submittedName>
</protein>
<dbReference type="AlphaFoldDB" id="A0A411DIG4"/>
<gene>
    <name evidence="1" type="ORF">EU348_02820</name>
</gene>
<dbReference type="GO" id="GO:0043565">
    <property type="term" value="F:sequence-specific DNA binding"/>
    <property type="evidence" value="ECO:0007669"/>
    <property type="project" value="InterPro"/>
</dbReference>
<accession>A0A411DIG4</accession>
<proteinExistence type="predicted"/>
<reference evidence="1" key="1">
    <citation type="submission" date="2019-01" db="EMBL/GenBank/DDBJ databases">
        <title>Whole Genome Sequencing for Putative Detection of Antimicrobial Resistance and Potential Virulence Factors in Chryseobacterium indologenes isolated from Nile Tilapia in Tanzania.</title>
        <authorList>
            <person name="Mwega E."/>
            <person name="Mutoloki S."/>
            <person name="Mugimba K."/>
            <person name="Colquhoun D."/>
            <person name="Mdegela R."/>
            <person name="Evensen O."/>
            <person name="Wasteson Y."/>
        </authorList>
    </citation>
    <scope>NUCLEOTIDE SEQUENCE [LARGE SCALE GENOMIC DNA]</scope>
    <source>
        <strain evidence="1">StR 01</strain>
    </source>
</reference>
<sequence length="110" mass="13036">MSLNYKKIFEDLLKDHPPLKAKDCETILSKESLTGMDVITLNNIIFGELSSLEVKKFNQRHRYYDKQSIQQILDYQKKHHLNNTQIALKYNLSRNTIAKWKKLDLTIELE</sequence>
<dbReference type="SUPFAM" id="SSF48295">
    <property type="entry name" value="TrpR-like"/>
    <property type="match status" value="1"/>
</dbReference>